<evidence type="ECO:0000259" key="5">
    <source>
        <dbReference type="PROSITE" id="PS51206"/>
    </source>
</evidence>
<dbReference type="GO" id="GO:0016787">
    <property type="term" value="F:hydrolase activity"/>
    <property type="evidence" value="ECO:0007669"/>
    <property type="project" value="UniProtKB-KW"/>
</dbReference>
<keyword evidence="3" id="KW-0067">ATP-binding</keyword>
<protein>
    <submittedName>
        <fullName evidence="6">DNA primase</fullName>
    </submittedName>
</protein>
<keyword evidence="7" id="KW-1185">Reference proteome</keyword>
<reference evidence="6 7" key="1">
    <citation type="submission" date="2020-08" db="EMBL/GenBank/DDBJ databases">
        <authorList>
            <person name="Ren C."/>
            <person name="Gu Y."/>
            <person name="Xu Y."/>
        </authorList>
    </citation>
    <scope>NUCLEOTIDE SEQUENCE [LARGE SCALE GENOMIC DNA]</scope>
    <source>
        <strain evidence="6 7">LBM18003</strain>
    </source>
</reference>
<evidence type="ECO:0000313" key="7">
    <source>
        <dbReference type="Proteomes" id="UP000516046"/>
    </source>
</evidence>
<dbReference type="InterPro" id="IPR051620">
    <property type="entry name" value="ORF904-like_C"/>
</dbReference>
<gene>
    <name evidence="6" type="ORF">H6X83_08730</name>
</gene>
<dbReference type="InterPro" id="IPR027417">
    <property type="entry name" value="P-loop_NTPase"/>
</dbReference>
<dbReference type="PANTHER" id="PTHR35372:SF2">
    <property type="entry name" value="SF3 HELICASE DOMAIN-CONTAINING PROTEIN"/>
    <property type="match status" value="1"/>
</dbReference>
<evidence type="ECO:0000256" key="4">
    <source>
        <dbReference type="SAM" id="MobiDB-lite"/>
    </source>
</evidence>
<evidence type="ECO:0000313" key="6">
    <source>
        <dbReference type="EMBL" id="QNO17043.1"/>
    </source>
</evidence>
<feature type="region of interest" description="Disordered" evidence="4">
    <location>
        <begin position="75"/>
        <end position="98"/>
    </location>
</feature>
<keyword evidence="1" id="KW-0547">Nucleotide-binding</keyword>
<accession>A0A7G9WED1</accession>
<feature type="compositionally biased region" description="Basic and acidic residues" evidence="4">
    <location>
        <begin position="82"/>
        <end position="98"/>
    </location>
</feature>
<evidence type="ECO:0000256" key="1">
    <source>
        <dbReference type="ARBA" id="ARBA00022741"/>
    </source>
</evidence>
<name>A0A7G9WED1_9FIRM</name>
<dbReference type="PANTHER" id="PTHR35372">
    <property type="entry name" value="ATP BINDING PROTEIN-RELATED"/>
    <property type="match status" value="1"/>
</dbReference>
<dbReference type="EMBL" id="CP060696">
    <property type="protein sequence ID" value="QNO17043.1"/>
    <property type="molecule type" value="Genomic_DNA"/>
</dbReference>
<dbReference type="PROSITE" id="PS51206">
    <property type="entry name" value="SF3_HELICASE_1"/>
    <property type="match status" value="1"/>
</dbReference>
<dbReference type="NCBIfam" id="TIGR01613">
    <property type="entry name" value="primase_Cterm"/>
    <property type="match status" value="1"/>
</dbReference>
<dbReference type="GO" id="GO:0005524">
    <property type="term" value="F:ATP binding"/>
    <property type="evidence" value="ECO:0007669"/>
    <property type="project" value="UniProtKB-KW"/>
</dbReference>
<sequence>MAKTEKTVDIVEKFLRELDASNVIAAETFETLYDTGGDELKKRQNLIRLRQRAAALNVKVADFDTCRKGFEINQRNAKAKHKPESQKDDNVLDHDSNPYMHNKEISDKEFYDFFIKKYPELHCIRGLFYSLTGEVPRKKLEAVIQKEIALCYQHNTAKKVKSLADFIENATYMDPPVPEANRVNVRNGTIYIDKDYKRRFASGNIHFCLNRIDTPYDPNAAKPEKWLTFLSELLEQEDVKTLQQYLGYCLIPTTAAQKMLFIIGEGGCGKSVIGKVAKRLFGLTNIATGKLGDLEENQFQAANLENKLLFIDDDLKTACCKESAIVKELVTCDGHMLLERKGVQAYQGTMYCRLLAFGNQSFNTLHDHSEGAYRRRIILNTKPKPADRKDDKFLVEKICKDERPGILNWILDGLYQLQKADYEFSISRQAKANLEQSKKEDFNIIAFLHDNSVIQLGDARSCEQTSEVYLNYEVWCSNNAEIPIAKHTFSTYLKQHALELQISYKENIFKKGIRARGYFGMKLMKTYENMQSFIQHT</sequence>
<evidence type="ECO:0000256" key="2">
    <source>
        <dbReference type="ARBA" id="ARBA00022801"/>
    </source>
</evidence>
<feature type="domain" description="SF3 helicase" evidence="5">
    <location>
        <begin position="237"/>
        <end position="394"/>
    </location>
</feature>
<keyword evidence="2" id="KW-0378">Hydrolase</keyword>
<dbReference type="SUPFAM" id="SSF52540">
    <property type="entry name" value="P-loop containing nucleoside triphosphate hydrolases"/>
    <property type="match status" value="1"/>
</dbReference>
<dbReference type="Gene3D" id="3.40.50.300">
    <property type="entry name" value="P-loop containing nucleotide triphosphate hydrolases"/>
    <property type="match status" value="1"/>
</dbReference>
<dbReference type="KEGG" id="caml:H6X83_08730"/>
<dbReference type="AlphaFoldDB" id="A0A7G9WED1"/>
<evidence type="ECO:0000256" key="3">
    <source>
        <dbReference type="ARBA" id="ARBA00022840"/>
    </source>
</evidence>
<dbReference type="InterPro" id="IPR014015">
    <property type="entry name" value="Helicase_SF3_DNA-vir"/>
</dbReference>
<organism evidence="6 7">
    <name type="scientific">Caproicibacterium amylolyticum</name>
    <dbReference type="NCBI Taxonomy" id="2766537"/>
    <lineage>
        <taxon>Bacteria</taxon>
        <taxon>Bacillati</taxon>
        <taxon>Bacillota</taxon>
        <taxon>Clostridia</taxon>
        <taxon>Eubacteriales</taxon>
        <taxon>Oscillospiraceae</taxon>
        <taxon>Caproicibacterium</taxon>
    </lineage>
</organism>
<dbReference type="InterPro" id="IPR006500">
    <property type="entry name" value="Helicase_put_C_phage/plasmid"/>
</dbReference>
<proteinExistence type="predicted"/>
<dbReference type="InterPro" id="IPR045455">
    <property type="entry name" value="NrS-1_pol-like_helicase"/>
</dbReference>
<dbReference type="RefSeq" id="WP_212506110.1">
    <property type="nucleotide sequence ID" value="NZ_CP060696.1"/>
</dbReference>
<dbReference type="Proteomes" id="UP000516046">
    <property type="component" value="Chromosome"/>
</dbReference>
<dbReference type="Pfam" id="PF19263">
    <property type="entry name" value="DUF5906"/>
    <property type="match status" value="1"/>
</dbReference>